<dbReference type="AlphaFoldDB" id="A0A165K660"/>
<proteinExistence type="predicted"/>
<protein>
    <submittedName>
        <fullName evidence="1">Uncharacterized protein</fullName>
    </submittedName>
</protein>
<accession>A0A165K660</accession>
<gene>
    <name evidence="1" type="ORF">EXIGLDRAFT_834016</name>
</gene>
<sequence length="442" mass="49274">MWASSLHSLEVFRCNLDDVFFHELVQFAVLTKLCLPFLSDDDFAVMFRNHGSLPSLRSLTFGAGYISFRTFLTLLTRTPELTFLYASLSGLRHPDFASSVNVTLPHLEALKLTVRYDCHDDILGHIFRDGRPHRLASVQLEHITLCRFDIIAGPALLRLTLCNCTVDVDEIAAALQRCPNLEALTLVCVFSGETTASIPEPGILARLRTADVFFHIDGLSGQVAQSTLDPAQIQRFRPFVIALLPPTCSSNICGAFSPNHDRVLSIRLQKSQILSFIPRDGATWHSVKLKISTLSPDYCDVSIHSGEGNVCRSFHADSISECISLMHSHFRIFSRVSSLFVGSETAIQLFSLQNIAFSTLETLVIKFIYPSRSRPDHKPRSVDSLRAVIASAAVVPMESLLLRVIRLKSLQAELLPIVLKGDLLRMFRSEELVEVELPRNST</sequence>
<evidence type="ECO:0000313" key="2">
    <source>
        <dbReference type="Proteomes" id="UP000077266"/>
    </source>
</evidence>
<name>A0A165K660_EXIGL</name>
<keyword evidence="2" id="KW-1185">Reference proteome</keyword>
<evidence type="ECO:0000313" key="1">
    <source>
        <dbReference type="EMBL" id="KZV95856.1"/>
    </source>
</evidence>
<dbReference type="InParanoid" id="A0A165K660"/>
<dbReference type="Proteomes" id="UP000077266">
    <property type="component" value="Unassembled WGS sequence"/>
</dbReference>
<dbReference type="Gene3D" id="3.80.10.10">
    <property type="entry name" value="Ribonuclease Inhibitor"/>
    <property type="match status" value="1"/>
</dbReference>
<dbReference type="InterPro" id="IPR032675">
    <property type="entry name" value="LRR_dom_sf"/>
</dbReference>
<dbReference type="EMBL" id="KV425950">
    <property type="protein sequence ID" value="KZV95856.1"/>
    <property type="molecule type" value="Genomic_DNA"/>
</dbReference>
<reference evidence="1 2" key="1">
    <citation type="journal article" date="2016" name="Mol. Biol. Evol.">
        <title>Comparative Genomics of Early-Diverging Mushroom-Forming Fungi Provides Insights into the Origins of Lignocellulose Decay Capabilities.</title>
        <authorList>
            <person name="Nagy L.G."/>
            <person name="Riley R."/>
            <person name="Tritt A."/>
            <person name="Adam C."/>
            <person name="Daum C."/>
            <person name="Floudas D."/>
            <person name="Sun H."/>
            <person name="Yadav J.S."/>
            <person name="Pangilinan J."/>
            <person name="Larsson K.H."/>
            <person name="Matsuura K."/>
            <person name="Barry K."/>
            <person name="Labutti K."/>
            <person name="Kuo R."/>
            <person name="Ohm R.A."/>
            <person name="Bhattacharya S.S."/>
            <person name="Shirouzu T."/>
            <person name="Yoshinaga Y."/>
            <person name="Martin F.M."/>
            <person name="Grigoriev I.V."/>
            <person name="Hibbett D.S."/>
        </authorList>
    </citation>
    <scope>NUCLEOTIDE SEQUENCE [LARGE SCALE GENOMIC DNA]</scope>
    <source>
        <strain evidence="1 2">HHB12029</strain>
    </source>
</reference>
<dbReference type="SUPFAM" id="SSF52047">
    <property type="entry name" value="RNI-like"/>
    <property type="match status" value="1"/>
</dbReference>
<organism evidence="1 2">
    <name type="scientific">Exidia glandulosa HHB12029</name>
    <dbReference type="NCBI Taxonomy" id="1314781"/>
    <lineage>
        <taxon>Eukaryota</taxon>
        <taxon>Fungi</taxon>
        <taxon>Dikarya</taxon>
        <taxon>Basidiomycota</taxon>
        <taxon>Agaricomycotina</taxon>
        <taxon>Agaricomycetes</taxon>
        <taxon>Auriculariales</taxon>
        <taxon>Exidiaceae</taxon>
        <taxon>Exidia</taxon>
    </lineage>
</organism>